<comment type="caution">
    <text evidence="5">The sequence shown here is derived from an EMBL/GenBank/DDBJ whole genome shotgun (WGS) entry which is preliminary data.</text>
</comment>
<dbReference type="Proteomes" id="UP001186944">
    <property type="component" value="Unassembled WGS sequence"/>
</dbReference>
<protein>
    <recommendedName>
        <fullName evidence="4">ODAD1 central coiled coil region domain-containing protein</fullName>
    </recommendedName>
</protein>
<keyword evidence="1 2" id="KW-0175">Coiled coil</keyword>
<feature type="domain" description="ODAD1 central coiled coil region" evidence="4">
    <location>
        <begin position="147"/>
        <end position="432"/>
    </location>
</feature>
<evidence type="ECO:0000313" key="6">
    <source>
        <dbReference type="Proteomes" id="UP001186944"/>
    </source>
</evidence>
<feature type="coiled-coil region" evidence="2">
    <location>
        <begin position="27"/>
        <end position="251"/>
    </location>
</feature>
<feature type="region of interest" description="Disordered" evidence="3">
    <location>
        <begin position="1"/>
        <end position="22"/>
    </location>
</feature>
<name>A0AA88XGB4_PINIB</name>
<dbReference type="InterPro" id="IPR051876">
    <property type="entry name" value="ODA-DC/CCD"/>
</dbReference>
<feature type="coiled-coil region" evidence="2">
    <location>
        <begin position="337"/>
        <end position="371"/>
    </location>
</feature>
<dbReference type="EMBL" id="VSWD01000013">
    <property type="protein sequence ID" value="KAK3084854.1"/>
    <property type="molecule type" value="Genomic_DNA"/>
</dbReference>
<dbReference type="Pfam" id="PF21773">
    <property type="entry name" value="ODAD1_CC"/>
    <property type="match status" value="1"/>
</dbReference>
<dbReference type="PANTHER" id="PTHR21694:SF18">
    <property type="entry name" value="COILED-COIL DOMAIN-CONTAINING PROTEIN 63"/>
    <property type="match status" value="1"/>
</dbReference>
<reference evidence="5" key="1">
    <citation type="submission" date="2019-08" db="EMBL/GenBank/DDBJ databases">
        <title>The improved chromosome-level genome for the pearl oyster Pinctada fucata martensii using PacBio sequencing and Hi-C.</title>
        <authorList>
            <person name="Zheng Z."/>
        </authorList>
    </citation>
    <scope>NUCLEOTIDE SEQUENCE</scope>
    <source>
        <strain evidence="5">ZZ-2019</strain>
        <tissue evidence="5">Adductor muscle</tissue>
    </source>
</reference>
<proteinExistence type="predicted"/>
<feature type="compositionally biased region" description="Basic and acidic residues" evidence="3">
    <location>
        <begin position="273"/>
        <end position="294"/>
    </location>
</feature>
<evidence type="ECO:0000256" key="2">
    <source>
        <dbReference type="SAM" id="Coils"/>
    </source>
</evidence>
<dbReference type="AlphaFoldDB" id="A0AA88XGB4"/>
<feature type="region of interest" description="Disordered" evidence="3">
    <location>
        <begin position="273"/>
        <end position="297"/>
    </location>
</feature>
<gene>
    <name evidence="5" type="ORF">FSP39_020235</name>
</gene>
<accession>A0AA88XGB4</accession>
<evidence type="ECO:0000256" key="1">
    <source>
        <dbReference type="ARBA" id="ARBA00023054"/>
    </source>
</evidence>
<dbReference type="PANTHER" id="PTHR21694">
    <property type="entry name" value="COILED-COIL DOMAIN-CONTAINING PROTEIN 63"/>
    <property type="match status" value="1"/>
</dbReference>
<feature type="region of interest" description="Disordered" evidence="3">
    <location>
        <begin position="466"/>
        <end position="496"/>
    </location>
</feature>
<evidence type="ECO:0000256" key="3">
    <source>
        <dbReference type="SAM" id="MobiDB-lite"/>
    </source>
</evidence>
<evidence type="ECO:0000259" key="4">
    <source>
        <dbReference type="Pfam" id="PF21773"/>
    </source>
</evidence>
<organism evidence="5 6">
    <name type="scientific">Pinctada imbricata</name>
    <name type="common">Atlantic pearl-oyster</name>
    <name type="synonym">Pinctada martensii</name>
    <dbReference type="NCBI Taxonomy" id="66713"/>
    <lineage>
        <taxon>Eukaryota</taxon>
        <taxon>Metazoa</taxon>
        <taxon>Spiralia</taxon>
        <taxon>Lophotrochozoa</taxon>
        <taxon>Mollusca</taxon>
        <taxon>Bivalvia</taxon>
        <taxon>Autobranchia</taxon>
        <taxon>Pteriomorphia</taxon>
        <taxon>Pterioida</taxon>
        <taxon>Pterioidea</taxon>
        <taxon>Pteriidae</taxon>
        <taxon>Pinctada</taxon>
    </lineage>
</organism>
<dbReference type="InterPro" id="IPR049258">
    <property type="entry name" value="ODAD1_CC"/>
</dbReference>
<evidence type="ECO:0000313" key="5">
    <source>
        <dbReference type="EMBL" id="KAK3084854.1"/>
    </source>
</evidence>
<sequence>MKRGATPGHRGDPTEDLGDEASQEAELLRLKRKLRVMEGDRKSYAEESRNILRKQQSEIEKLLNENEEIRIVLQLATSNKQQKIDTQDMSRLVGLIESLDSTNQEADVEQKRIEHLDDEIKEMETKMAEYRRGMGSETEEMGEKALQKQLRVMENRLDKSTVKFNQQLSVNFRLRQEIDHLRQERSIFDNLYKKLTKELNETKQNMNEIIMEASQAYEERDEAQTKMIALKERGEKDMAQHDVEMKELKRIIEHDNKLKEFMMCKAHDRAEYKDEEEAKKKKISGGDKDKDAEKQQIASYEDAFERVKEATGEDDIDVIVTNFLQKEDENFALFNYVNELNDEVEHLNEEISDMQNEINIFESEDVRHEEERKQTMRDLEVRNSRALFKEKDQADKRSTQINKELDELRSGVGAIFSTIRCDSSTIQEMLGSEDRVTNKNILQYMGIIEQKTMELIQARQYLHMKKNPPKPEKKEKKGEPTPPPLQQSQKIDLPSPICIVPPNTTGSVTRLYIFSIIRSSDFRRKT</sequence>
<feature type="compositionally biased region" description="Basic and acidic residues" evidence="3">
    <location>
        <begin position="469"/>
        <end position="479"/>
    </location>
</feature>
<keyword evidence="6" id="KW-1185">Reference proteome</keyword>